<dbReference type="PANTHER" id="PTHR30473">
    <property type="entry name" value="PROTEIN PHOH"/>
    <property type="match status" value="1"/>
</dbReference>
<proteinExistence type="inferred from homology"/>
<evidence type="ECO:0000256" key="2">
    <source>
        <dbReference type="ARBA" id="ARBA00010393"/>
    </source>
</evidence>
<protein>
    <recommendedName>
        <fullName evidence="6">PhoH-like protein</fullName>
    </recommendedName>
</protein>
<dbReference type="InterPro" id="IPR027417">
    <property type="entry name" value="P-loop_NTPase"/>
</dbReference>
<dbReference type="GO" id="GO:0005829">
    <property type="term" value="C:cytosol"/>
    <property type="evidence" value="ECO:0007669"/>
    <property type="project" value="TreeGrafter"/>
</dbReference>
<keyword evidence="3" id="KW-0963">Cytoplasm</keyword>
<keyword evidence="9" id="KW-1185">Reference proteome</keyword>
<evidence type="ECO:0000256" key="6">
    <source>
        <dbReference type="ARBA" id="ARBA00039970"/>
    </source>
</evidence>
<dbReference type="GO" id="GO:0005524">
    <property type="term" value="F:ATP binding"/>
    <property type="evidence" value="ECO:0007669"/>
    <property type="project" value="UniProtKB-KW"/>
</dbReference>
<feature type="domain" description="PhoH-like protein" evidence="7">
    <location>
        <begin position="115"/>
        <end position="318"/>
    </location>
</feature>
<dbReference type="SUPFAM" id="SSF52540">
    <property type="entry name" value="P-loop containing nucleoside triphosphate hydrolases"/>
    <property type="match status" value="1"/>
</dbReference>
<dbReference type="AlphaFoldDB" id="A0A3F3GUW7"/>
<evidence type="ECO:0000256" key="4">
    <source>
        <dbReference type="ARBA" id="ARBA00022741"/>
    </source>
</evidence>
<comment type="subcellular location">
    <subcellularLocation>
        <location evidence="1">Cytoplasm</location>
    </subcellularLocation>
</comment>
<evidence type="ECO:0000256" key="1">
    <source>
        <dbReference type="ARBA" id="ARBA00004496"/>
    </source>
</evidence>
<dbReference type="Proteomes" id="UP000061227">
    <property type="component" value="Unassembled WGS sequence"/>
</dbReference>
<organism evidence="8 9">
    <name type="scientific">Fructobacillus pseudoficulneus</name>
    <dbReference type="NCBI Taxonomy" id="220714"/>
    <lineage>
        <taxon>Bacteria</taxon>
        <taxon>Bacillati</taxon>
        <taxon>Bacillota</taxon>
        <taxon>Bacilli</taxon>
        <taxon>Lactobacillales</taxon>
        <taxon>Lactobacillaceae</taxon>
        <taxon>Fructobacillus</taxon>
    </lineage>
</organism>
<sequence>MGFLTTQTEKLFTFENIEQQTKLTGPKDQLLVLMEEGLSVKMLVRGNQVAVQGDSKQASLALSVLEALTQLIKKQITIGPADVISAMTMAKRGTLDYFADLYSESIIRDNKGRSIRVKNYGQRQYVSAIRKNDLTFGIGPAGTGKTFLAVAMAISALKKGDVERIVITRPAVEAGESLGFLPGDLKEKVDPYMRPIYDAMNTLVGADHVARLIERGVLEIAPLAYMRGRTLDDAFIIVDEAQNTTNAQMKMILTRLGFGSKMVVNGDPSQIDLPHGVRSGLVAARRILQDVNRIAFINFEAGDVVRHPVVGQIVSAYDAADSRLAALKQAQKEASN</sequence>
<dbReference type="InterPro" id="IPR003714">
    <property type="entry name" value="PhoH"/>
</dbReference>
<comment type="similarity">
    <text evidence="2">Belongs to the PhoH family.</text>
</comment>
<dbReference type="Pfam" id="PF02562">
    <property type="entry name" value="PhoH"/>
    <property type="match status" value="1"/>
</dbReference>
<evidence type="ECO:0000256" key="3">
    <source>
        <dbReference type="ARBA" id="ARBA00022490"/>
    </source>
</evidence>
<keyword evidence="4" id="KW-0547">Nucleotide-binding</keyword>
<evidence type="ECO:0000259" key="7">
    <source>
        <dbReference type="Pfam" id="PF02562"/>
    </source>
</evidence>
<name>A0A3F3GUW7_9LACO</name>
<reference evidence="8 9" key="1">
    <citation type="journal article" date="2015" name="BMC Genomics">
        <title>Comparative genomics of Fructobacillus spp. and Leuconostoc spp. reveals niche-specific evolution of Fructobacillus spp.</title>
        <authorList>
            <person name="Endo A."/>
            <person name="Tanizawa Y."/>
            <person name="Tanaka N."/>
            <person name="Maeno S."/>
            <person name="Kumar H."/>
            <person name="Shiwa Y."/>
            <person name="Okada S."/>
            <person name="Yoshikawa H."/>
            <person name="Dicks L."/>
            <person name="Nakagawa J."/>
            <person name="Arita M."/>
        </authorList>
    </citation>
    <scope>NUCLEOTIDE SEQUENCE [LARGE SCALE GENOMIC DNA]</scope>
    <source>
        <strain evidence="8 9">DSM 15468</strain>
    </source>
</reference>
<keyword evidence="5" id="KW-0067">ATP-binding</keyword>
<dbReference type="STRING" id="220714.SAMN05660469_0103"/>
<dbReference type="FunFam" id="3.40.50.300:FF:000013">
    <property type="entry name" value="PhoH family ATPase"/>
    <property type="match status" value="1"/>
</dbReference>
<dbReference type="PANTHER" id="PTHR30473:SF1">
    <property type="entry name" value="PHOH-LIKE PROTEIN"/>
    <property type="match status" value="1"/>
</dbReference>
<dbReference type="EMBL" id="DF968063">
    <property type="protein sequence ID" value="GAP02152.1"/>
    <property type="molecule type" value="Genomic_DNA"/>
</dbReference>
<evidence type="ECO:0000256" key="5">
    <source>
        <dbReference type="ARBA" id="ARBA00022840"/>
    </source>
</evidence>
<dbReference type="InterPro" id="IPR051451">
    <property type="entry name" value="PhoH2-like"/>
</dbReference>
<evidence type="ECO:0000313" key="8">
    <source>
        <dbReference type="EMBL" id="GAP02152.1"/>
    </source>
</evidence>
<gene>
    <name evidence="8" type="ORF">FPFC_010300</name>
</gene>
<evidence type="ECO:0000313" key="9">
    <source>
        <dbReference type="Proteomes" id="UP000061227"/>
    </source>
</evidence>
<dbReference type="Gene3D" id="3.40.50.300">
    <property type="entry name" value="P-loop containing nucleotide triphosphate hydrolases"/>
    <property type="match status" value="1"/>
</dbReference>
<accession>A0A3F3GUW7</accession>